<dbReference type="Gene3D" id="2.60.120.10">
    <property type="entry name" value="Jelly Rolls"/>
    <property type="match status" value="1"/>
</dbReference>
<feature type="domain" description="Capsular polysaccharide assembling protein CapF C-terminal" evidence="1">
    <location>
        <begin position="23"/>
        <end position="96"/>
    </location>
</feature>
<accession>A0A971M480</accession>
<evidence type="ECO:0000313" key="3">
    <source>
        <dbReference type="Proteomes" id="UP000777265"/>
    </source>
</evidence>
<reference evidence="2" key="2">
    <citation type="submission" date="2020-01" db="EMBL/GenBank/DDBJ databases">
        <authorList>
            <person name="Campanaro S."/>
        </authorList>
    </citation>
    <scope>NUCLEOTIDE SEQUENCE</scope>
    <source>
        <strain evidence="2">AS06rmzACSIP_7</strain>
    </source>
</reference>
<comment type="caution">
    <text evidence="2">The sequence shown here is derived from an EMBL/GenBank/DDBJ whole genome shotgun (WGS) entry which is preliminary data.</text>
</comment>
<dbReference type="InterPro" id="IPR011051">
    <property type="entry name" value="RmlC_Cupin_sf"/>
</dbReference>
<dbReference type="InterPro" id="IPR014710">
    <property type="entry name" value="RmlC-like_jellyroll"/>
</dbReference>
<evidence type="ECO:0000313" key="2">
    <source>
        <dbReference type="EMBL" id="NLW35528.1"/>
    </source>
</evidence>
<dbReference type="InterPro" id="IPR029303">
    <property type="entry name" value="CapF_C"/>
</dbReference>
<dbReference type="EMBL" id="JAAYEE010000140">
    <property type="protein sequence ID" value="NLW35528.1"/>
    <property type="molecule type" value="Genomic_DNA"/>
</dbReference>
<reference evidence="2" key="1">
    <citation type="journal article" date="2020" name="Biotechnol. Biofuels">
        <title>New insights from the biogas microbiome by comprehensive genome-resolved metagenomics of nearly 1600 species originating from multiple anaerobic digesters.</title>
        <authorList>
            <person name="Campanaro S."/>
            <person name="Treu L."/>
            <person name="Rodriguez-R L.M."/>
            <person name="Kovalovszki A."/>
            <person name="Ziels R.M."/>
            <person name="Maus I."/>
            <person name="Zhu X."/>
            <person name="Kougias P.G."/>
            <person name="Basile A."/>
            <person name="Luo G."/>
            <person name="Schluter A."/>
            <person name="Konstantinidis K.T."/>
            <person name="Angelidaki I."/>
        </authorList>
    </citation>
    <scope>NUCLEOTIDE SEQUENCE</scope>
    <source>
        <strain evidence="2">AS06rmzACSIP_7</strain>
    </source>
</reference>
<organism evidence="2 3">
    <name type="scientific">Syntrophorhabdus aromaticivorans</name>
    <dbReference type="NCBI Taxonomy" id="328301"/>
    <lineage>
        <taxon>Bacteria</taxon>
        <taxon>Pseudomonadati</taxon>
        <taxon>Thermodesulfobacteriota</taxon>
        <taxon>Syntrophorhabdia</taxon>
        <taxon>Syntrophorhabdales</taxon>
        <taxon>Syntrophorhabdaceae</taxon>
        <taxon>Syntrophorhabdus</taxon>
    </lineage>
</organism>
<dbReference type="SUPFAM" id="SSF51182">
    <property type="entry name" value="RmlC-like cupins"/>
    <property type="match status" value="1"/>
</dbReference>
<dbReference type="AlphaFoldDB" id="A0A971M480"/>
<dbReference type="Proteomes" id="UP000777265">
    <property type="component" value="Unassembled WGS sequence"/>
</dbReference>
<gene>
    <name evidence="2" type="ORF">GXY80_08630</name>
</gene>
<evidence type="ECO:0000259" key="1">
    <source>
        <dbReference type="Pfam" id="PF14667"/>
    </source>
</evidence>
<dbReference type="Pfam" id="PF14667">
    <property type="entry name" value="Polysacc_synt_C"/>
    <property type="match status" value="1"/>
</dbReference>
<proteinExistence type="predicted"/>
<name>A0A971M480_9BACT</name>
<sequence length="141" mass="16082">MDKVAIEQLPETKDIDGAKRWDEERGEFVQVSSREDIGHVAFFQIREGFSRGGHYHAVKEEAFYIVKGKIRAIFLDMESRAQEEHILTKGQKIRIRPNCAHIFQGLEESLVIEYSPQYYDKEDAYPIDLGAVSPGQGLNPG</sequence>
<protein>
    <submittedName>
        <fullName evidence="2">Cupin domain-containing protein</fullName>
    </submittedName>
</protein>